<proteinExistence type="predicted"/>
<sequence>MAVTRSSSSRRTMGRIVATMKTMMKTRMMMTSGSVGVIGRRPARHKATPISSPDLSVTLSAVERHLFQKCFRSILGPLVSRSPEACRRL</sequence>
<dbReference type="AlphaFoldDB" id="A0A4Z2ENA2"/>
<evidence type="ECO:0000313" key="1">
    <source>
        <dbReference type="EMBL" id="TNN30060.1"/>
    </source>
</evidence>
<reference evidence="1 2" key="1">
    <citation type="submission" date="2019-03" db="EMBL/GenBank/DDBJ databases">
        <title>First draft genome of Liparis tanakae, snailfish: a comprehensive survey of snailfish specific genes.</title>
        <authorList>
            <person name="Kim W."/>
            <person name="Song I."/>
            <person name="Jeong J.-H."/>
            <person name="Kim D."/>
            <person name="Kim S."/>
            <person name="Ryu S."/>
            <person name="Song J.Y."/>
            <person name="Lee S.K."/>
        </authorList>
    </citation>
    <scope>NUCLEOTIDE SEQUENCE [LARGE SCALE GENOMIC DNA]</scope>
    <source>
        <tissue evidence="1">Muscle</tissue>
    </source>
</reference>
<evidence type="ECO:0000313" key="2">
    <source>
        <dbReference type="Proteomes" id="UP000314294"/>
    </source>
</evidence>
<comment type="caution">
    <text evidence="1">The sequence shown here is derived from an EMBL/GenBank/DDBJ whole genome shotgun (WGS) entry which is preliminary data.</text>
</comment>
<dbReference type="Proteomes" id="UP000314294">
    <property type="component" value="Unassembled WGS sequence"/>
</dbReference>
<keyword evidence="2" id="KW-1185">Reference proteome</keyword>
<organism evidence="1 2">
    <name type="scientific">Liparis tanakae</name>
    <name type="common">Tanaka's snailfish</name>
    <dbReference type="NCBI Taxonomy" id="230148"/>
    <lineage>
        <taxon>Eukaryota</taxon>
        <taxon>Metazoa</taxon>
        <taxon>Chordata</taxon>
        <taxon>Craniata</taxon>
        <taxon>Vertebrata</taxon>
        <taxon>Euteleostomi</taxon>
        <taxon>Actinopterygii</taxon>
        <taxon>Neopterygii</taxon>
        <taxon>Teleostei</taxon>
        <taxon>Neoteleostei</taxon>
        <taxon>Acanthomorphata</taxon>
        <taxon>Eupercaria</taxon>
        <taxon>Perciformes</taxon>
        <taxon>Cottioidei</taxon>
        <taxon>Cottales</taxon>
        <taxon>Liparidae</taxon>
        <taxon>Liparis</taxon>
    </lineage>
</organism>
<name>A0A4Z2ENA2_9TELE</name>
<dbReference type="EMBL" id="SRLO01004897">
    <property type="protein sequence ID" value="TNN30060.1"/>
    <property type="molecule type" value="Genomic_DNA"/>
</dbReference>
<gene>
    <name evidence="1" type="ORF">EYF80_059791</name>
</gene>
<protein>
    <submittedName>
        <fullName evidence="1">Uncharacterized protein</fullName>
    </submittedName>
</protein>
<accession>A0A4Z2ENA2</accession>